<name>C2EHV2_9LACO</name>
<dbReference type="AlphaFoldDB" id="C2EHV2"/>
<dbReference type="GO" id="GO:0015031">
    <property type="term" value="P:protein transport"/>
    <property type="evidence" value="ECO:0007669"/>
    <property type="project" value="InterPro"/>
</dbReference>
<accession>C2EHV2</accession>
<reference evidence="1 2" key="1">
    <citation type="submission" date="2009-01" db="EMBL/GenBank/DDBJ databases">
        <authorList>
            <person name="Qin X."/>
            <person name="Bachman B."/>
            <person name="Battles P."/>
            <person name="Bell A."/>
            <person name="Bess C."/>
            <person name="Bickham C."/>
            <person name="Chaboub L."/>
            <person name="Chen D."/>
            <person name="Coyle M."/>
            <person name="Deiros D.R."/>
            <person name="Dinh H."/>
            <person name="Forbes L."/>
            <person name="Fowler G."/>
            <person name="Francisco L."/>
            <person name="Fu Q."/>
            <person name="Gubbala S."/>
            <person name="Hale W."/>
            <person name="Han Y."/>
            <person name="Hemphill L."/>
            <person name="Highlander S.K."/>
            <person name="Hirani K."/>
            <person name="Hogues M."/>
            <person name="Jackson L."/>
            <person name="Jakkamsetti A."/>
            <person name="Javaid M."/>
            <person name="Jiang H."/>
            <person name="Korchina V."/>
            <person name="Kovar C."/>
            <person name="Lara F."/>
            <person name="Lee S."/>
            <person name="Mata R."/>
            <person name="Mathew T."/>
            <person name="Moen C."/>
            <person name="Morales K."/>
            <person name="Munidasa M."/>
            <person name="Nazareth L."/>
            <person name="Ngo R."/>
            <person name="Nguyen L."/>
            <person name="Okwuonu G."/>
            <person name="Ongeri F."/>
            <person name="Patil S."/>
            <person name="Petrosino J."/>
            <person name="Pham C."/>
            <person name="Pham P."/>
            <person name="Pu L.-L."/>
            <person name="Puazo M."/>
            <person name="Raj R."/>
            <person name="Reid J."/>
            <person name="Rouhana J."/>
            <person name="Saada N."/>
            <person name="Shang Y."/>
            <person name="Simmons D."/>
            <person name="Thornton R."/>
            <person name="Warren J."/>
            <person name="Weissenberger G."/>
            <person name="Zhang J."/>
            <person name="Zhang L."/>
            <person name="Zhou C."/>
            <person name="Zhu D."/>
            <person name="Muzny D."/>
            <person name="Worley K."/>
            <person name="Gibbs R."/>
        </authorList>
    </citation>
    <scope>NUCLEOTIDE SEQUENCE [LARGE SCALE GENOMIC DNA]</scope>
    <source>
        <strain evidence="1 2">ATCC 11741</strain>
    </source>
</reference>
<gene>
    <name evidence="1" type="ORF">HMPREF0545_1224</name>
</gene>
<dbReference type="EMBL" id="ACGT01000019">
    <property type="protein sequence ID" value="EEJ73949.1"/>
    <property type="molecule type" value="Genomic_DNA"/>
</dbReference>
<dbReference type="Proteomes" id="UP000003531">
    <property type="component" value="Unassembled WGS sequence"/>
</dbReference>
<evidence type="ECO:0000313" key="1">
    <source>
        <dbReference type="EMBL" id="EEJ73949.1"/>
    </source>
</evidence>
<sequence>MSKITLVQVGKNDLSEKYSMPDNVQWLVIEPENLSERIAQLNAEEKKQHRRLQFNMAFITDMDETTDLMALDNFVAAYTVFYTDGIDAQTESQSYFFKKKRLKLF</sequence>
<organism evidence="1 2">
    <name type="scientific">Ligilactobacillus salivarius DSM 20555 = ATCC 11741</name>
    <dbReference type="NCBI Taxonomy" id="1423799"/>
    <lineage>
        <taxon>Bacteria</taxon>
        <taxon>Bacillati</taxon>
        <taxon>Bacillota</taxon>
        <taxon>Bacilli</taxon>
        <taxon>Lactobacillales</taxon>
        <taxon>Lactobacillaceae</taxon>
        <taxon>Ligilactobacillus</taxon>
    </lineage>
</organism>
<evidence type="ECO:0000313" key="2">
    <source>
        <dbReference type="Proteomes" id="UP000003531"/>
    </source>
</evidence>
<dbReference type="RefSeq" id="WP_003701486.1">
    <property type="nucleotide sequence ID" value="NZ_AYYT01000006.1"/>
</dbReference>
<protein>
    <submittedName>
        <fullName evidence="1">Uncharacterized protein</fullName>
    </submittedName>
</protein>
<proteinExistence type="predicted"/>
<comment type="caution">
    <text evidence="1">The sequence shown here is derived from an EMBL/GenBank/DDBJ whole genome shotgun (WGS) entry which is preliminary data.</text>
</comment>
<dbReference type="HOGENOM" id="CLU_2233128_0_0_9"/>